<dbReference type="AlphaFoldDB" id="A0A8T1VQ09"/>
<organism evidence="2 3">
    <name type="scientific">Phytophthora boehmeriae</name>
    <dbReference type="NCBI Taxonomy" id="109152"/>
    <lineage>
        <taxon>Eukaryota</taxon>
        <taxon>Sar</taxon>
        <taxon>Stramenopiles</taxon>
        <taxon>Oomycota</taxon>
        <taxon>Peronosporomycetes</taxon>
        <taxon>Peronosporales</taxon>
        <taxon>Peronosporaceae</taxon>
        <taxon>Phytophthora</taxon>
    </lineage>
</organism>
<keyword evidence="3" id="KW-1185">Reference proteome</keyword>
<accession>A0A8T1VQ09</accession>
<evidence type="ECO:0000313" key="3">
    <source>
        <dbReference type="Proteomes" id="UP000693981"/>
    </source>
</evidence>
<feature type="chain" id="PRO_5035911383" evidence="1">
    <location>
        <begin position="24"/>
        <end position="90"/>
    </location>
</feature>
<evidence type="ECO:0000256" key="1">
    <source>
        <dbReference type="SAM" id="SignalP"/>
    </source>
</evidence>
<dbReference type="EMBL" id="JAGDFL010000649">
    <property type="protein sequence ID" value="KAG7383452.1"/>
    <property type="molecule type" value="Genomic_DNA"/>
</dbReference>
<name>A0A8T1VQ09_9STRA</name>
<evidence type="ECO:0000313" key="2">
    <source>
        <dbReference type="EMBL" id="KAG7383452.1"/>
    </source>
</evidence>
<protein>
    <submittedName>
        <fullName evidence="2">Uncharacterized protein</fullName>
    </submittedName>
</protein>
<comment type="caution">
    <text evidence="2">The sequence shown here is derived from an EMBL/GenBank/DDBJ whole genome shotgun (WGS) entry which is preliminary data.</text>
</comment>
<dbReference type="OrthoDB" id="103197at2759"/>
<reference evidence="2" key="1">
    <citation type="submission" date="2021-02" db="EMBL/GenBank/DDBJ databases">
        <authorList>
            <person name="Palmer J.M."/>
        </authorList>
    </citation>
    <scope>NUCLEOTIDE SEQUENCE</scope>
    <source>
        <strain evidence="2">SCRP23</strain>
    </source>
</reference>
<dbReference type="Proteomes" id="UP000693981">
    <property type="component" value="Unassembled WGS sequence"/>
</dbReference>
<feature type="signal peptide" evidence="1">
    <location>
        <begin position="1"/>
        <end position="23"/>
    </location>
</feature>
<sequence>MKFSAVIVAAAAAVMCLVQPTAAEAEGVHLRVHVDKGICYLQCPSGQYCANGTNQCRGANNGECFNPATGAFQSGCAPGFKCDNGKEYYA</sequence>
<gene>
    <name evidence="2" type="ORF">PHYBOEH_009892</name>
</gene>
<proteinExistence type="predicted"/>
<keyword evidence="1" id="KW-0732">Signal</keyword>